<evidence type="ECO:0000259" key="4">
    <source>
        <dbReference type="PROSITE" id="PS50113"/>
    </source>
</evidence>
<feature type="domain" description="PAS" evidence="3">
    <location>
        <begin position="200"/>
        <end position="248"/>
    </location>
</feature>
<feature type="domain" description="GGDEF" evidence="6">
    <location>
        <begin position="360"/>
        <end position="493"/>
    </location>
</feature>
<dbReference type="Gene3D" id="3.30.450.20">
    <property type="entry name" value="PAS domain"/>
    <property type="match status" value="1"/>
</dbReference>
<dbReference type="InterPro" id="IPR000014">
    <property type="entry name" value="PAS"/>
</dbReference>
<dbReference type="SUPFAM" id="SSF52172">
    <property type="entry name" value="CheY-like"/>
    <property type="match status" value="1"/>
</dbReference>
<dbReference type="SMART" id="SM00091">
    <property type="entry name" value="PAS"/>
    <property type="match status" value="1"/>
</dbReference>
<dbReference type="PROSITE" id="PS50883">
    <property type="entry name" value="EAL"/>
    <property type="match status" value="1"/>
</dbReference>
<dbReference type="NCBIfam" id="TIGR00229">
    <property type="entry name" value="sensory_box"/>
    <property type="match status" value="1"/>
</dbReference>
<dbReference type="SUPFAM" id="SSF55785">
    <property type="entry name" value="PYP-like sensor domain (PAS domain)"/>
    <property type="match status" value="1"/>
</dbReference>
<dbReference type="Pfam" id="PF00563">
    <property type="entry name" value="EAL"/>
    <property type="match status" value="1"/>
</dbReference>
<dbReference type="Gene3D" id="3.20.20.450">
    <property type="entry name" value="EAL domain"/>
    <property type="match status" value="1"/>
</dbReference>
<evidence type="ECO:0000259" key="2">
    <source>
        <dbReference type="PROSITE" id="PS50110"/>
    </source>
</evidence>
<sequence length="763" mass="84274">MTAMQNRRILLVDDMVAIHDAFRKVLVPQQTESIELDAVEAMLFGDDPAAAAVPTFELDSAYQGQEGLEKVQAALLAGRPYALAFVDMRMPPGWDGVQTIEELWRADPRLQIVICTAFSDLSWDEVLSRLEVRDRLLILKKPFDPVEISQLASALTVKWQTTQDAGLKLAQLEEAVENRTAELATANDDLRREITERTRNEKELRLAASVFHNTLDGVMIIDPDRRMVSVNQAFAALTGYSLEECLGQPEAVLRSDRQSIEFYQEIWAAVEQAGRWQGELWNKRRDGEDFLAWMNLVKVSDSDGRVERYVGVFHDITEMRSKEERIRHLAFHDTLTGLPNRTLLQDRLEHAITAAQRTGEPLGLMFIDLDRFKSINDSLGHEAGDALLKEVAQRLANSLRKSDTVARLGGDEFVVLLPRVGMPHNYGLVAQKLIEALSKPIILDGNAMQVSASIGIACFPDDGIDTMALMKNADAAMYAAKVGGRGTYRFFQPAMTSLAVERLNFEMQLRGAVANGELELFYQPKISLDSGVACGVEALVRWHHPTLGMIPPVEFIPVAEATGIIDALGDWVLEEACRQLRAWRLAGLGTIKIAVNVSARQLQQSDLPEYIASLAQKYEISACDLEVELTESVLMANPEEISGVLSRLRGIGVLVAIDDFGTGYSSLAYLRRLPIDVLKIDRSFVMNADRDESDGQVVKLILGLGSALQLAIVAEGVETEAQAAFLKSCGCTTAQGYLYARPQPAAQLETWLRKHAGPAAASS</sequence>
<dbReference type="InterPro" id="IPR043128">
    <property type="entry name" value="Rev_trsase/Diguanyl_cyclase"/>
</dbReference>
<evidence type="ECO:0000259" key="5">
    <source>
        <dbReference type="PROSITE" id="PS50883"/>
    </source>
</evidence>
<dbReference type="InterPro" id="IPR029787">
    <property type="entry name" value="Nucleotide_cyclase"/>
</dbReference>
<dbReference type="PROSITE" id="PS50110">
    <property type="entry name" value="RESPONSE_REGULATORY"/>
    <property type="match status" value="1"/>
</dbReference>
<dbReference type="PROSITE" id="PS50112">
    <property type="entry name" value="PAS"/>
    <property type="match status" value="1"/>
</dbReference>
<feature type="modified residue" description="4-aspartylphosphate" evidence="1">
    <location>
        <position position="87"/>
    </location>
</feature>
<keyword evidence="8" id="KW-1185">Reference proteome</keyword>
<dbReference type="InterPro" id="IPR052155">
    <property type="entry name" value="Biofilm_reg_signaling"/>
</dbReference>
<evidence type="ECO:0000256" key="1">
    <source>
        <dbReference type="PROSITE-ProRule" id="PRU00169"/>
    </source>
</evidence>
<feature type="domain" description="EAL" evidence="5">
    <location>
        <begin position="502"/>
        <end position="756"/>
    </location>
</feature>
<dbReference type="InterPro" id="IPR001610">
    <property type="entry name" value="PAC"/>
</dbReference>
<feature type="domain" description="Response regulatory" evidence="2">
    <location>
        <begin position="8"/>
        <end position="156"/>
    </location>
</feature>
<dbReference type="InterPro" id="IPR011006">
    <property type="entry name" value="CheY-like_superfamily"/>
</dbReference>
<feature type="domain" description="PAC" evidence="4">
    <location>
        <begin position="276"/>
        <end position="328"/>
    </location>
</feature>
<accession>A0ABT0YKT7</accession>
<dbReference type="InterPro" id="IPR035965">
    <property type="entry name" value="PAS-like_dom_sf"/>
</dbReference>
<dbReference type="InterPro" id="IPR000700">
    <property type="entry name" value="PAS-assoc_C"/>
</dbReference>
<comment type="caution">
    <text evidence="7">The sequence shown here is derived from an EMBL/GenBank/DDBJ whole genome shotgun (WGS) entry which is preliminary data.</text>
</comment>
<dbReference type="SMART" id="SM00267">
    <property type="entry name" value="GGDEF"/>
    <property type="match status" value="1"/>
</dbReference>
<dbReference type="InterPro" id="IPR000160">
    <property type="entry name" value="GGDEF_dom"/>
</dbReference>
<dbReference type="Gene3D" id="3.40.50.2300">
    <property type="match status" value="1"/>
</dbReference>
<dbReference type="SUPFAM" id="SSF55073">
    <property type="entry name" value="Nucleotide cyclase"/>
    <property type="match status" value="1"/>
</dbReference>
<reference evidence="7" key="1">
    <citation type="submission" date="2022-05" db="EMBL/GenBank/DDBJ databases">
        <title>Schlegelella sp. nov., isolated from mangrove soil.</title>
        <authorList>
            <person name="Liu Y."/>
            <person name="Ge X."/>
            <person name="Liu W."/>
        </authorList>
    </citation>
    <scope>NUCLEOTIDE SEQUENCE</scope>
    <source>
        <strain evidence="7">S2-27</strain>
    </source>
</reference>
<evidence type="ECO:0000259" key="6">
    <source>
        <dbReference type="PROSITE" id="PS50887"/>
    </source>
</evidence>
<organism evidence="7 8">
    <name type="scientific">Caldimonas mangrovi</name>
    <dbReference type="NCBI Taxonomy" id="2944811"/>
    <lineage>
        <taxon>Bacteria</taxon>
        <taxon>Pseudomonadati</taxon>
        <taxon>Pseudomonadota</taxon>
        <taxon>Betaproteobacteria</taxon>
        <taxon>Burkholderiales</taxon>
        <taxon>Sphaerotilaceae</taxon>
        <taxon>Caldimonas</taxon>
    </lineage>
</organism>
<evidence type="ECO:0000259" key="3">
    <source>
        <dbReference type="PROSITE" id="PS50112"/>
    </source>
</evidence>
<dbReference type="RefSeq" id="WP_251776957.1">
    <property type="nucleotide sequence ID" value="NZ_JAMKFE010000002.1"/>
</dbReference>
<dbReference type="SMART" id="SM00052">
    <property type="entry name" value="EAL"/>
    <property type="match status" value="1"/>
</dbReference>
<evidence type="ECO:0000313" key="8">
    <source>
        <dbReference type="Proteomes" id="UP001165541"/>
    </source>
</evidence>
<dbReference type="InterPro" id="IPR035919">
    <property type="entry name" value="EAL_sf"/>
</dbReference>
<dbReference type="Gene3D" id="3.30.70.270">
    <property type="match status" value="1"/>
</dbReference>
<dbReference type="Pfam" id="PF00990">
    <property type="entry name" value="GGDEF"/>
    <property type="match status" value="1"/>
</dbReference>
<dbReference type="PANTHER" id="PTHR44757">
    <property type="entry name" value="DIGUANYLATE CYCLASE DGCP"/>
    <property type="match status" value="1"/>
</dbReference>
<dbReference type="CDD" id="cd01949">
    <property type="entry name" value="GGDEF"/>
    <property type="match status" value="1"/>
</dbReference>
<dbReference type="CDD" id="cd01948">
    <property type="entry name" value="EAL"/>
    <property type="match status" value="1"/>
</dbReference>
<dbReference type="InterPro" id="IPR013767">
    <property type="entry name" value="PAS_fold"/>
</dbReference>
<dbReference type="SUPFAM" id="SSF141868">
    <property type="entry name" value="EAL domain-like"/>
    <property type="match status" value="1"/>
</dbReference>
<dbReference type="NCBIfam" id="TIGR00254">
    <property type="entry name" value="GGDEF"/>
    <property type="match status" value="1"/>
</dbReference>
<dbReference type="Proteomes" id="UP001165541">
    <property type="component" value="Unassembled WGS sequence"/>
</dbReference>
<dbReference type="CDD" id="cd00130">
    <property type="entry name" value="PAS"/>
    <property type="match status" value="1"/>
</dbReference>
<evidence type="ECO:0000313" key="7">
    <source>
        <dbReference type="EMBL" id="MCM5678827.1"/>
    </source>
</evidence>
<dbReference type="EMBL" id="JAMKFE010000002">
    <property type="protein sequence ID" value="MCM5678827.1"/>
    <property type="molecule type" value="Genomic_DNA"/>
</dbReference>
<name>A0ABT0YKT7_9BURK</name>
<dbReference type="InterPro" id="IPR001633">
    <property type="entry name" value="EAL_dom"/>
</dbReference>
<proteinExistence type="predicted"/>
<protein>
    <submittedName>
        <fullName evidence="7">EAL domain-containing protein</fullName>
    </submittedName>
</protein>
<dbReference type="Pfam" id="PF00989">
    <property type="entry name" value="PAS"/>
    <property type="match status" value="1"/>
</dbReference>
<gene>
    <name evidence="7" type="ORF">M8A51_04690</name>
</gene>
<dbReference type="PROSITE" id="PS50887">
    <property type="entry name" value="GGDEF"/>
    <property type="match status" value="1"/>
</dbReference>
<dbReference type="InterPro" id="IPR001789">
    <property type="entry name" value="Sig_transdc_resp-reg_receiver"/>
</dbReference>
<dbReference type="SMART" id="SM00086">
    <property type="entry name" value="PAC"/>
    <property type="match status" value="1"/>
</dbReference>
<dbReference type="PROSITE" id="PS50113">
    <property type="entry name" value="PAC"/>
    <property type="match status" value="1"/>
</dbReference>
<dbReference type="PANTHER" id="PTHR44757:SF2">
    <property type="entry name" value="BIOFILM ARCHITECTURE MAINTENANCE PROTEIN MBAA"/>
    <property type="match status" value="1"/>
</dbReference>
<keyword evidence="1" id="KW-0597">Phosphoprotein</keyword>